<proteinExistence type="predicted"/>
<comment type="caution">
    <text evidence="3">The sequence shown here is derived from an EMBL/GenBank/DDBJ whole genome shotgun (WGS) entry which is preliminary data.</text>
</comment>
<dbReference type="EMBL" id="SMFP01000038">
    <property type="protein sequence ID" value="TDE33150.1"/>
    <property type="molecule type" value="Genomic_DNA"/>
</dbReference>
<evidence type="ECO:0008006" key="5">
    <source>
        <dbReference type="Google" id="ProtNLM"/>
    </source>
</evidence>
<dbReference type="RefSeq" id="WP_165937727.1">
    <property type="nucleotide sequence ID" value="NZ_SMFP01000038.1"/>
</dbReference>
<protein>
    <recommendedName>
        <fullName evidence="5">DUF2946 domain-containing protein</fullName>
    </recommendedName>
</protein>
<feature type="compositionally biased region" description="Basic and acidic residues" evidence="1">
    <location>
        <begin position="64"/>
        <end position="80"/>
    </location>
</feature>
<sequence length="134" mass="14001">MQSKTPLFACLKALSYLVITCALVFLPPSTAHAASGMHSNQQVASVSADHTVVEHAHGATSLISKHDKSGSASKADHEDQGTGQCCSGICVSGVLTEPGAAFVAHATRSKYLMLHGRTASIKPSGFLRPPQYLI</sequence>
<keyword evidence="2" id="KW-0732">Signal</keyword>
<feature type="region of interest" description="Disordered" evidence="1">
    <location>
        <begin position="60"/>
        <end position="83"/>
    </location>
</feature>
<evidence type="ECO:0000313" key="3">
    <source>
        <dbReference type="EMBL" id="TDE33150.1"/>
    </source>
</evidence>
<dbReference type="AlphaFoldDB" id="A0A4R5EFQ1"/>
<name>A0A4R5EFQ1_9RHOB</name>
<feature type="chain" id="PRO_5020647853" description="DUF2946 domain-containing protein" evidence="2">
    <location>
        <begin position="34"/>
        <end position="134"/>
    </location>
</feature>
<evidence type="ECO:0000313" key="4">
    <source>
        <dbReference type="Proteomes" id="UP000294662"/>
    </source>
</evidence>
<feature type="signal peptide" evidence="2">
    <location>
        <begin position="1"/>
        <end position="33"/>
    </location>
</feature>
<accession>A0A4R5EFQ1</accession>
<keyword evidence="4" id="KW-1185">Reference proteome</keyword>
<dbReference type="Proteomes" id="UP000294662">
    <property type="component" value="Unassembled WGS sequence"/>
</dbReference>
<gene>
    <name evidence="3" type="ORF">E1B25_21590</name>
</gene>
<evidence type="ECO:0000256" key="1">
    <source>
        <dbReference type="SAM" id="MobiDB-lite"/>
    </source>
</evidence>
<organism evidence="3 4">
    <name type="scientific">Antarcticimicrobium sediminis</name>
    <dbReference type="NCBI Taxonomy" id="2546227"/>
    <lineage>
        <taxon>Bacteria</taxon>
        <taxon>Pseudomonadati</taxon>
        <taxon>Pseudomonadota</taxon>
        <taxon>Alphaproteobacteria</taxon>
        <taxon>Rhodobacterales</taxon>
        <taxon>Paracoccaceae</taxon>
        <taxon>Antarcticimicrobium</taxon>
    </lineage>
</organism>
<evidence type="ECO:0000256" key="2">
    <source>
        <dbReference type="SAM" id="SignalP"/>
    </source>
</evidence>
<reference evidence="3 4" key="1">
    <citation type="submission" date="2019-03" db="EMBL/GenBank/DDBJ databases">
        <authorList>
            <person name="Zhang S."/>
        </authorList>
    </citation>
    <scope>NUCLEOTIDE SEQUENCE [LARGE SCALE GENOMIC DNA]</scope>
    <source>
        <strain evidence="3 4">S4J41</strain>
    </source>
</reference>